<dbReference type="InterPro" id="IPR047662">
    <property type="entry name" value="SemiSWEET"/>
</dbReference>
<sequence length="98" mass="10718">MEYTTLIGLAAAFCTTAAFVPQVLRILRTGNVDGISLSMYSIFTLGVTLWLGYGIALRDLPMILANLVTLMLAASVLTLTLRKRLQRRRQPIATAPAH</sequence>
<proteinExistence type="predicted"/>
<evidence type="ECO:0000256" key="1">
    <source>
        <dbReference type="ARBA" id="ARBA00004141"/>
    </source>
</evidence>
<reference evidence="7" key="1">
    <citation type="journal article" date="2019" name="Int. J. Syst. Evol. Microbiol.">
        <title>The Global Catalogue of Microorganisms (GCM) 10K type strain sequencing project: providing services to taxonomists for standard genome sequencing and annotation.</title>
        <authorList>
            <consortium name="The Broad Institute Genomics Platform"/>
            <consortium name="The Broad Institute Genome Sequencing Center for Infectious Disease"/>
            <person name="Wu L."/>
            <person name="Ma J."/>
        </authorList>
    </citation>
    <scope>NUCLEOTIDE SEQUENCE [LARGE SCALE GENOMIC DNA]</scope>
    <source>
        <strain evidence="7">NBRC 111756</strain>
    </source>
</reference>
<keyword evidence="4 5" id="KW-0472">Membrane</keyword>
<feature type="transmembrane region" description="Helical" evidence="5">
    <location>
        <begin position="62"/>
        <end position="81"/>
    </location>
</feature>
<accession>A0ABW1ZVR1</accession>
<dbReference type="EMBL" id="JBHSWE010000001">
    <property type="protein sequence ID" value="MFC6669274.1"/>
    <property type="molecule type" value="Genomic_DNA"/>
</dbReference>
<organism evidence="6 7">
    <name type="scientific">Marinobacterium aestuariivivens</name>
    <dbReference type="NCBI Taxonomy" id="1698799"/>
    <lineage>
        <taxon>Bacteria</taxon>
        <taxon>Pseudomonadati</taxon>
        <taxon>Pseudomonadota</taxon>
        <taxon>Gammaproteobacteria</taxon>
        <taxon>Oceanospirillales</taxon>
        <taxon>Oceanospirillaceae</taxon>
        <taxon>Marinobacterium</taxon>
    </lineage>
</organism>
<protein>
    <submittedName>
        <fullName evidence="6">SemiSWEET transporter</fullName>
    </submittedName>
</protein>
<feature type="transmembrane region" description="Helical" evidence="5">
    <location>
        <begin position="6"/>
        <end position="27"/>
    </location>
</feature>
<keyword evidence="7" id="KW-1185">Reference proteome</keyword>
<dbReference type="RefSeq" id="WP_379907846.1">
    <property type="nucleotide sequence ID" value="NZ_JBHSWE010000001.1"/>
</dbReference>
<evidence type="ECO:0000256" key="5">
    <source>
        <dbReference type="SAM" id="Phobius"/>
    </source>
</evidence>
<comment type="caution">
    <text evidence="6">The sequence shown here is derived from an EMBL/GenBank/DDBJ whole genome shotgun (WGS) entry which is preliminary data.</text>
</comment>
<evidence type="ECO:0000313" key="7">
    <source>
        <dbReference type="Proteomes" id="UP001596422"/>
    </source>
</evidence>
<gene>
    <name evidence="6" type="ORF">ACFQDL_03540</name>
</gene>
<dbReference type="Proteomes" id="UP001596422">
    <property type="component" value="Unassembled WGS sequence"/>
</dbReference>
<evidence type="ECO:0000256" key="3">
    <source>
        <dbReference type="ARBA" id="ARBA00022989"/>
    </source>
</evidence>
<comment type="subcellular location">
    <subcellularLocation>
        <location evidence="1">Membrane</location>
        <topology evidence="1">Multi-pass membrane protein</topology>
    </subcellularLocation>
</comment>
<evidence type="ECO:0000256" key="4">
    <source>
        <dbReference type="ARBA" id="ARBA00023136"/>
    </source>
</evidence>
<keyword evidence="2 5" id="KW-0812">Transmembrane</keyword>
<evidence type="ECO:0000256" key="2">
    <source>
        <dbReference type="ARBA" id="ARBA00022692"/>
    </source>
</evidence>
<feature type="transmembrane region" description="Helical" evidence="5">
    <location>
        <begin position="39"/>
        <end position="56"/>
    </location>
</feature>
<dbReference type="Gene3D" id="1.20.1280.290">
    <property type="match status" value="1"/>
</dbReference>
<keyword evidence="3 5" id="KW-1133">Transmembrane helix</keyword>
<dbReference type="Pfam" id="PF04193">
    <property type="entry name" value="PQ-loop"/>
    <property type="match status" value="1"/>
</dbReference>
<dbReference type="InterPro" id="IPR006603">
    <property type="entry name" value="PQ-loop_rpt"/>
</dbReference>
<name>A0ABW1ZVR1_9GAMM</name>
<evidence type="ECO:0000313" key="6">
    <source>
        <dbReference type="EMBL" id="MFC6669274.1"/>
    </source>
</evidence>
<dbReference type="NCBIfam" id="NF037968">
    <property type="entry name" value="SemiSWEET_2"/>
    <property type="match status" value="1"/>
</dbReference>